<dbReference type="InterPro" id="IPR046342">
    <property type="entry name" value="CBS_dom_sf"/>
</dbReference>
<dbReference type="Gene3D" id="3.10.580.10">
    <property type="entry name" value="CBS-domain"/>
    <property type="match status" value="1"/>
</dbReference>
<evidence type="ECO:0000313" key="4">
    <source>
        <dbReference type="Proteomes" id="UP000554488"/>
    </source>
</evidence>
<reference evidence="3 4" key="2">
    <citation type="submission" date="2020-07" db="EMBL/GenBank/DDBJ databases">
        <title>Bacterial metabolism rescues the inhibition of intestinal drug absorption by food and drug additives.</title>
        <authorList>
            <person name="Zou L."/>
            <person name="Spanogiannopoulos P."/>
            <person name="Chien H.-C."/>
            <person name="Pieper L.M."/>
            <person name="Cai W."/>
            <person name="Khuri N."/>
            <person name="Pottel J."/>
            <person name="Vora B."/>
            <person name="Ni Z."/>
            <person name="Tsakalozou E."/>
            <person name="Zhang W."/>
            <person name="Shoichet B.K."/>
            <person name="Giacomini K.M."/>
            <person name="Turnbaugh P.J."/>
        </authorList>
    </citation>
    <scope>NUCLEOTIDE SEQUENCE [LARGE SCALE GENOMIC DNA]</scope>
    <source>
        <strain evidence="3 4">F22</strain>
    </source>
</reference>
<dbReference type="AlphaFoldDB" id="A0A849Y122"/>
<dbReference type="PROSITE" id="PS51371">
    <property type="entry name" value="CBS"/>
    <property type="match status" value="1"/>
</dbReference>
<proteinExistence type="predicted"/>
<name>A0A849Y122_9FIRM</name>
<dbReference type="EMBL" id="JABWDC010000057">
    <property type="protein sequence ID" value="NUN87430.1"/>
    <property type="molecule type" value="Genomic_DNA"/>
</dbReference>
<dbReference type="GO" id="GO:0015095">
    <property type="term" value="F:magnesium ion transmembrane transporter activity"/>
    <property type="evidence" value="ECO:0007669"/>
    <property type="project" value="InterPro"/>
</dbReference>
<dbReference type="Pfam" id="PF00571">
    <property type="entry name" value="CBS"/>
    <property type="match status" value="1"/>
</dbReference>
<evidence type="ECO:0000259" key="2">
    <source>
        <dbReference type="PROSITE" id="PS51371"/>
    </source>
</evidence>
<dbReference type="InterPro" id="IPR006668">
    <property type="entry name" value="Mg_transptr_MgtE_intracell_dom"/>
</dbReference>
<dbReference type="Pfam" id="PF03448">
    <property type="entry name" value="MgtE_N"/>
    <property type="match status" value="1"/>
</dbReference>
<dbReference type="GO" id="GO:0016020">
    <property type="term" value="C:membrane"/>
    <property type="evidence" value="ECO:0007669"/>
    <property type="project" value="InterPro"/>
</dbReference>
<protein>
    <submittedName>
        <fullName evidence="3">Magnesium transporter</fullName>
    </submittedName>
</protein>
<feature type="non-terminal residue" evidence="3">
    <location>
        <position position="327"/>
    </location>
</feature>
<accession>A0A849Y122</accession>
<organism evidence="3 4">
    <name type="scientific">Coprococcus comes</name>
    <dbReference type="NCBI Taxonomy" id="410072"/>
    <lineage>
        <taxon>Bacteria</taxon>
        <taxon>Bacillati</taxon>
        <taxon>Bacillota</taxon>
        <taxon>Clostridia</taxon>
        <taxon>Lachnospirales</taxon>
        <taxon>Lachnospiraceae</taxon>
        <taxon>Coprococcus</taxon>
    </lineage>
</organism>
<keyword evidence="1" id="KW-0129">CBS domain</keyword>
<dbReference type="InterPro" id="IPR006669">
    <property type="entry name" value="MgtE_transporter"/>
</dbReference>
<dbReference type="Proteomes" id="UP000554488">
    <property type="component" value="Unassembled WGS sequence"/>
</dbReference>
<reference evidence="3 4" key="1">
    <citation type="submission" date="2020-04" db="EMBL/GenBank/DDBJ databases">
        <authorList>
            <person name="Pieper L."/>
        </authorList>
    </citation>
    <scope>NUCLEOTIDE SEQUENCE [LARGE SCALE GENOMIC DNA]</scope>
    <source>
        <strain evidence="3 4">F22</strain>
    </source>
</reference>
<dbReference type="SMART" id="SM00924">
    <property type="entry name" value="MgtE_N"/>
    <property type="match status" value="1"/>
</dbReference>
<dbReference type="InterPro" id="IPR000644">
    <property type="entry name" value="CBS_dom"/>
</dbReference>
<feature type="domain" description="CBS" evidence="2">
    <location>
        <begin position="231"/>
        <end position="287"/>
    </location>
</feature>
<dbReference type="Gene3D" id="1.25.60.10">
    <property type="entry name" value="MgtE N-terminal domain-like"/>
    <property type="match status" value="1"/>
</dbReference>
<evidence type="ECO:0000313" key="3">
    <source>
        <dbReference type="EMBL" id="NUN87430.1"/>
    </source>
</evidence>
<comment type="caution">
    <text evidence="3">The sequence shown here is derived from an EMBL/GenBank/DDBJ whole genome shotgun (WGS) entry which is preliminary data.</text>
</comment>
<dbReference type="InterPro" id="IPR038076">
    <property type="entry name" value="MgtE_N_sf"/>
</dbReference>
<sequence length="327" mass="37459">MWRILDFDSACFCAGKRIRRAKVMENTQDYQDYQDYRAEILGIVRSNASPGIMRNKLEDYHENDLADVFPDLSVAERRKLCRILNLDMLADIFEYIDEKQAAEYLDEMDVRKAAAILSRMETDAVVDVLRMIPKEKRALLLELMDDEARKDMAVIAAFDDEEIGSRMTTNYIEIRENLTVKQAMTELVSQAAKNDNISTIFMVTADHTFYGAMDLKDLITARQDTRLEDLIVTSYPYVYGHELIDDCIEKLKDYSENSIPILDNDNKLLGVITSQSIVDLVDDEMGEDYAMFAGLTAEEDLKEPLKESMKKRLPWLLVLLALGTVVS</sequence>
<dbReference type="PANTHER" id="PTHR43773:SF1">
    <property type="entry name" value="MAGNESIUM TRANSPORTER MGTE"/>
    <property type="match status" value="1"/>
</dbReference>
<dbReference type="SUPFAM" id="SSF54631">
    <property type="entry name" value="CBS-domain pair"/>
    <property type="match status" value="1"/>
</dbReference>
<evidence type="ECO:0000256" key="1">
    <source>
        <dbReference type="PROSITE-ProRule" id="PRU00703"/>
    </source>
</evidence>
<dbReference type="PANTHER" id="PTHR43773">
    <property type="entry name" value="MAGNESIUM TRANSPORTER MGTE"/>
    <property type="match status" value="1"/>
</dbReference>
<dbReference type="SUPFAM" id="SSF158791">
    <property type="entry name" value="MgtE N-terminal domain-like"/>
    <property type="match status" value="1"/>
</dbReference>
<gene>
    <name evidence="3" type="ORF">HUU93_12640</name>
</gene>